<dbReference type="GO" id="GO:0009055">
    <property type="term" value="F:electron transfer activity"/>
    <property type="evidence" value="ECO:0007669"/>
    <property type="project" value="InterPro"/>
</dbReference>
<dbReference type="EC" id="1.3.5.1" evidence="9"/>
<dbReference type="Pfam" id="PF02754">
    <property type="entry name" value="CCG"/>
    <property type="match status" value="2"/>
</dbReference>
<dbReference type="PANTHER" id="PTHR32479:SF17">
    <property type="entry name" value="GLYCOLATE OXIDASE IRON-SULFUR SUBUNIT"/>
    <property type="match status" value="1"/>
</dbReference>
<dbReference type="PROSITE" id="PS00197">
    <property type="entry name" value="2FE2S_FER_1"/>
    <property type="match status" value="1"/>
</dbReference>
<sequence>MINIDVLRFDCARDTKPYFEKFKVDKKRKMKVLDALNYINEKYDANLGFRSSCRAGQCGSCGLKVNGEVKLGCKSEINDGDKIEPMNFPVIKDLIVDKQFIEDKVKDMDFFLETCENDPDSCSDNRELSKNQCLNEPQIIFNNTCSDTKKVRTCIECYSCLSACPVLKETKEFLGPYFMRYISKFDFDPRDIGHRTEESITTGLYSCTSCGKCGEVCPKEINSFGDAIEKLREIAYNKDLGPLEPHKKLKELIEKTGRSIEPLEESFIEVIAKKKYSDNSTQIKEPNNKIGIFTGCMVDYRLQDVGFALMDVLSKNGVEAEVIEGQVCCGSPLLRTGQTSAVNDLVKKNEKAMKEYDLILTVCAGCGATLKNDYPKYGVNLNVQDISEFLVDKLNTNDMIPLNLKVTYHDPCHLVRGQNISKQPREILNKIKGVEFIEMEIPDQCCGAGGGVKSGKPEIAKKLGEEKAKMVEKLNVDAVITICPFCQYNIQDSLDSQNLENIKVINILELLKRSYEPIKK</sequence>
<keyword evidence="1" id="KW-0004">4Fe-4S</keyword>
<keyword evidence="3" id="KW-0479">Metal-binding</keyword>
<evidence type="ECO:0000313" key="9">
    <source>
        <dbReference type="EMBL" id="KZX12031.1"/>
    </source>
</evidence>
<evidence type="ECO:0000256" key="1">
    <source>
        <dbReference type="ARBA" id="ARBA00022485"/>
    </source>
</evidence>
<dbReference type="InterPro" id="IPR009051">
    <property type="entry name" value="Helical_ferredxn"/>
</dbReference>
<dbReference type="InterPro" id="IPR006058">
    <property type="entry name" value="2Fe2S_fd_BS"/>
</dbReference>
<dbReference type="GO" id="GO:0008177">
    <property type="term" value="F:succinate dehydrogenase (quinone) activity"/>
    <property type="evidence" value="ECO:0007669"/>
    <property type="project" value="UniProtKB-EC"/>
</dbReference>
<dbReference type="InterPro" id="IPR004017">
    <property type="entry name" value="Cys_rich_dom"/>
</dbReference>
<reference evidence="9 10" key="1">
    <citation type="submission" date="2016-04" db="EMBL/GenBank/DDBJ databases">
        <title>Genome sequence of Methanobrevibacter filiformis DSM 11501.</title>
        <authorList>
            <person name="Poehlein A."/>
            <person name="Seedorf H."/>
            <person name="Daniel R."/>
        </authorList>
    </citation>
    <scope>NUCLEOTIDE SEQUENCE [LARGE SCALE GENOMIC DNA]</scope>
    <source>
        <strain evidence="9 10">DSM 11501</strain>
    </source>
</reference>
<keyword evidence="9" id="KW-0560">Oxidoreductase</keyword>
<evidence type="ECO:0000313" key="10">
    <source>
        <dbReference type="Proteomes" id="UP000077066"/>
    </source>
</evidence>
<dbReference type="Gene3D" id="1.10.1060.10">
    <property type="entry name" value="Alpha-helical ferredoxin"/>
    <property type="match status" value="1"/>
</dbReference>
<dbReference type="Gene3D" id="3.10.20.30">
    <property type="match status" value="1"/>
</dbReference>
<dbReference type="SUPFAM" id="SSF46548">
    <property type="entry name" value="alpha-helical ferredoxin"/>
    <property type="match status" value="1"/>
</dbReference>
<dbReference type="GO" id="GO:0006099">
    <property type="term" value="P:tricarboxylic acid cycle"/>
    <property type="evidence" value="ECO:0007669"/>
    <property type="project" value="InterPro"/>
</dbReference>
<dbReference type="OrthoDB" id="42878at2157"/>
<dbReference type="Proteomes" id="UP000077066">
    <property type="component" value="Unassembled WGS sequence"/>
</dbReference>
<dbReference type="NCBIfam" id="NF004898">
    <property type="entry name" value="PRK06259.1"/>
    <property type="match status" value="1"/>
</dbReference>
<protein>
    <submittedName>
        <fullName evidence="9">Fumarate reductase iron-sulfur subunit</fullName>
        <ecNumber evidence="9">1.3.5.1</ecNumber>
    </submittedName>
</protein>
<dbReference type="InterPro" id="IPR012675">
    <property type="entry name" value="Beta-grasp_dom_sf"/>
</dbReference>
<dbReference type="Pfam" id="PF13183">
    <property type="entry name" value="Fer4_8"/>
    <property type="match status" value="1"/>
</dbReference>
<feature type="domain" description="2Fe-2S ferredoxin-type" evidence="7">
    <location>
        <begin position="2"/>
        <end position="89"/>
    </location>
</feature>
<dbReference type="PROSITE" id="PS51085">
    <property type="entry name" value="2FE2S_FER_2"/>
    <property type="match status" value="1"/>
</dbReference>
<evidence type="ECO:0000256" key="3">
    <source>
        <dbReference type="ARBA" id="ARBA00022723"/>
    </source>
</evidence>
<dbReference type="InterPro" id="IPR017900">
    <property type="entry name" value="4Fe4S_Fe_S_CS"/>
</dbReference>
<organism evidence="9 10">
    <name type="scientific">Methanobrevibacter filiformis</name>
    <dbReference type="NCBI Taxonomy" id="55758"/>
    <lineage>
        <taxon>Archaea</taxon>
        <taxon>Methanobacteriati</taxon>
        <taxon>Methanobacteriota</taxon>
        <taxon>Methanomada group</taxon>
        <taxon>Methanobacteria</taxon>
        <taxon>Methanobacteriales</taxon>
        <taxon>Methanobacteriaceae</taxon>
        <taxon>Methanobrevibacter</taxon>
    </lineage>
</organism>
<dbReference type="PANTHER" id="PTHR32479">
    <property type="entry name" value="GLYCOLATE OXIDASE IRON-SULFUR SUBUNIT"/>
    <property type="match status" value="1"/>
</dbReference>
<evidence type="ECO:0000259" key="7">
    <source>
        <dbReference type="PROSITE" id="PS51085"/>
    </source>
</evidence>
<dbReference type="GO" id="GO:0051537">
    <property type="term" value="F:2 iron, 2 sulfur cluster binding"/>
    <property type="evidence" value="ECO:0007669"/>
    <property type="project" value="UniProtKB-KW"/>
</dbReference>
<dbReference type="EMBL" id="LWMT01000237">
    <property type="protein sequence ID" value="KZX12031.1"/>
    <property type="molecule type" value="Genomic_DNA"/>
</dbReference>
<dbReference type="Pfam" id="PF13085">
    <property type="entry name" value="Fer2_3"/>
    <property type="match status" value="1"/>
</dbReference>
<feature type="domain" description="4Fe-4S ferredoxin-type" evidence="8">
    <location>
        <begin position="198"/>
        <end position="227"/>
    </location>
</feature>
<dbReference type="InterPro" id="IPR004489">
    <property type="entry name" value="Succ_DH/fum_Rdtase_Fe-S"/>
</dbReference>
<dbReference type="PROSITE" id="PS00198">
    <property type="entry name" value="4FE4S_FER_1"/>
    <property type="match status" value="2"/>
</dbReference>
<keyword evidence="2" id="KW-0001">2Fe-2S</keyword>
<dbReference type="PROSITE" id="PS51379">
    <property type="entry name" value="4FE4S_FER_2"/>
    <property type="match status" value="1"/>
</dbReference>
<accession>A0A166AHA4</accession>
<dbReference type="STRING" id="55758.MBFIL_12630"/>
<evidence type="ECO:0000256" key="2">
    <source>
        <dbReference type="ARBA" id="ARBA00022714"/>
    </source>
</evidence>
<keyword evidence="4" id="KW-0677">Repeat</keyword>
<evidence type="ECO:0000256" key="4">
    <source>
        <dbReference type="ARBA" id="ARBA00022737"/>
    </source>
</evidence>
<dbReference type="GO" id="GO:0051539">
    <property type="term" value="F:4 iron, 4 sulfur cluster binding"/>
    <property type="evidence" value="ECO:0007669"/>
    <property type="project" value="UniProtKB-KW"/>
</dbReference>
<comment type="caution">
    <text evidence="9">The sequence shown here is derived from an EMBL/GenBank/DDBJ whole genome shotgun (WGS) entry which is preliminary data.</text>
</comment>
<dbReference type="InterPro" id="IPR001041">
    <property type="entry name" value="2Fe-2S_ferredoxin-type"/>
</dbReference>
<dbReference type="InterPro" id="IPR036010">
    <property type="entry name" value="2Fe-2S_ferredoxin-like_sf"/>
</dbReference>
<name>A0A166AHA4_9EURY</name>
<gene>
    <name evidence="9" type="primary">frdB</name>
    <name evidence="9" type="ORF">MBFIL_12630</name>
</gene>
<evidence type="ECO:0000256" key="5">
    <source>
        <dbReference type="ARBA" id="ARBA00023004"/>
    </source>
</evidence>
<dbReference type="GO" id="GO:0046872">
    <property type="term" value="F:metal ion binding"/>
    <property type="evidence" value="ECO:0007669"/>
    <property type="project" value="UniProtKB-KW"/>
</dbReference>
<keyword evidence="5" id="KW-0408">Iron</keyword>
<proteinExistence type="predicted"/>
<dbReference type="RefSeq" id="WP_066972791.1">
    <property type="nucleotide sequence ID" value="NZ_LWMT01000237.1"/>
</dbReference>
<dbReference type="SUPFAM" id="SSF54292">
    <property type="entry name" value="2Fe-2S ferredoxin-like"/>
    <property type="match status" value="1"/>
</dbReference>
<keyword evidence="6" id="KW-0411">Iron-sulfur</keyword>
<evidence type="ECO:0000256" key="6">
    <source>
        <dbReference type="ARBA" id="ARBA00023014"/>
    </source>
</evidence>
<dbReference type="InterPro" id="IPR017896">
    <property type="entry name" value="4Fe4S_Fe-S-bd"/>
</dbReference>
<dbReference type="NCBIfam" id="TIGR00384">
    <property type="entry name" value="dhsB"/>
    <property type="match status" value="1"/>
</dbReference>
<keyword evidence="10" id="KW-1185">Reference proteome</keyword>
<dbReference type="PATRIC" id="fig|55758.3.peg.1442"/>
<dbReference type="AlphaFoldDB" id="A0A166AHA4"/>
<dbReference type="InterPro" id="IPR025192">
    <property type="entry name" value="Succ_DH/fum_Rdtase_N"/>
</dbReference>
<evidence type="ECO:0000259" key="8">
    <source>
        <dbReference type="PROSITE" id="PS51379"/>
    </source>
</evidence>